<keyword evidence="3" id="KW-1185">Reference proteome</keyword>
<sequence>MSRPSRRITTRHQVISQATSSRTNQPYSEEGRNNSIASRRLRAARGNDDEGSSSKYPQRAERARNREQSRTRKVIRTKSLHNAQGLRMKGVGHDQRPLEQPMRSGSTFTDKANWPTNSSCPLPHRCRFNDGRVE</sequence>
<dbReference type="AlphaFoldDB" id="A0A0C3ARL4"/>
<proteinExistence type="predicted"/>
<feature type="compositionally biased region" description="Basic and acidic residues" evidence="1">
    <location>
        <begin position="58"/>
        <end position="70"/>
    </location>
</feature>
<feature type="compositionally biased region" description="Polar residues" evidence="1">
    <location>
        <begin position="103"/>
        <end position="120"/>
    </location>
</feature>
<feature type="compositionally biased region" description="Polar residues" evidence="1">
    <location>
        <begin position="11"/>
        <end position="37"/>
    </location>
</feature>
<organism evidence="2 3">
    <name type="scientific">Serendipita vermifera MAFF 305830</name>
    <dbReference type="NCBI Taxonomy" id="933852"/>
    <lineage>
        <taxon>Eukaryota</taxon>
        <taxon>Fungi</taxon>
        <taxon>Dikarya</taxon>
        <taxon>Basidiomycota</taxon>
        <taxon>Agaricomycotina</taxon>
        <taxon>Agaricomycetes</taxon>
        <taxon>Sebacinales</taxon>
        <taxon>Serendipitaceae</taxon>
        <taxon>Serendipita</taxon>
    </lineage>
</organism>
<name>A0A0C3ARL4_SERVB</name>
<evidence type="ECO:0000313" key="3">
    <source>
        <dbReference type="Proteomes" id="UP000054097"/>
    </source>
</evidence>
<dbReference type="Proteomes" id="UP000054097">
    <property type="component" value="Unassembled WGS sequence"/>
</dbReference>
<gene>
    <name evidence="2" type="ORF">M408DRAFT_330126</name>
</gene>
<feature type="compositionally biased region" description="Basic residues" evidence="1">
    <location>
        <begin position="1"/>
        <end position="10"/>
    </location>
</feature>
<reference evidence="2 3" key="1">
    <citation type="submission" date="2014-04" db="EMBL/GenBank/DDBJ databases">
        <authorList>
            <consortium name="DOE Joint Genome Institute"/>
            <person name="Kuo A."/>
            <person name="Zuccaro A."/>
            <person name="Kohler A."/>
            <person name="Nagy L.G."/>
            <person name="Floudas D."/>
            <person name="Copeland A."/>
            <person name="Barry K.W."/>
            <person name="Cichocki N."/>
            <person name="Veneault-Fourrey C."/>
            <person name="LaButti K."/>
            <person name="Lindquist E.A."/>
            <person name="Lipzen A."/>
            <person name="Lundell T."/>
            <person name="Morin E."/>
            <person name="Murat C."/>
            <person name="Sun H."/>
            <person name="Tunlid A."/>
            <person name="Henrissat B."/>
            <person name="Grigoriev I.V."/>
            <person name="Hibbett D.S."/>
            <person name="Martin F."/>
            <person name="Nordberg H.P."/>
            <person name="Cantor M.N."/>
            <person name="Hua S.X."/>
        </authorList>
    </citation>
    <scope>NUCLEOTIDE SEQUENCE [LARGE SCALE GENOMIC DNA]</scope>
    <source>
        <strain evidence="2 3">MAFF 305830</strain>
    </source>
</reference>
<feature type="region of interest" description="Disordered" evidence="1">
    <location>
        <begin position="1"/>
        <end position="134"/>
    </location>
</feature>
<dbReference type="EMBL" id="KN824300">
    <property type="protein sequence ID" value="KIM27200.1"/>
    <property type="molecule type" value="Genomic_DNA"/>
</dbReference>
<accession>A0A0C3ARL4</accession>
<reference evidence="3" key="2">
    <citation type="submission" date="2015-01" db="EMBL/GenBank/DDBJ databases">
        <title>Evolutionary Origins and Diversification of the Mycorrhizal Mutualists.</title>
        <authorList>
            <consortium name="DOE Joint Genome Institute"/>
            <consortium name="Mycorrhizal Genomics Consortium"/>
            <person name="Kohler A."/>
            <person name="Kuo A."/>
            <person name="Nagy L.G."/>
            <person name="Floudas D."/>
            <person name="Copeland A."/>
            <person name="Barry K.W."/>
            <person name="Cichocki N."/>
            <person name="Veneault-Fourrey C."/>
            <person name="LaButti K."/>
            <person name="Lindquist E.A."/>
            <person name="Lipzen A."/>
            <person name="Lundell T."/>
            <person name="Morin E."/>
            <person name="Murat C."/>
            <person name="Riley R."/>
            <person name="Ohm R."/>
            <person name="Sun H."/>
            <person name="Tunlid A."/>
            <person name="Henrissat B."/>
            <person name="Grigoriev I.V."/>
            <person name="Hibbett D.S."/>
            <person name="Martin F."/>
        </authorList>
    </citation>
    <scope>NUCLEOTIDE SEQUENCE [LARGE SCALE GENOMIC DNA]</scope>
    <source>
        <strain evidence="3">MAFF 305830</strain>
    </source>
</reference>
<evidence type="ECO:0000313" key="2">
    <source>
        <dbReference type="EMBL" id="KIM27200.1"/>
    </source>
</evidence>
<protein>
    <submittedName>
        <fullName evidence="2">Uncharacterized protein</fullName>
    </submittedName>
</protein>
<dbReference type="HOGENOM" id="CLU_1897495_0_0_1"/>
<evidence type="ECO:0000256" key="1">
    <source>
        <dbReference type="SAM" id="MobiDB-lite"/>
    </source>
</evidence>